<accession>A0A940DHC9</accession>
<dbReference type="AlphaFoldDB" id="A0A940DHC9"/>
<feature type="domain" description="Cation efflux protein transmembrane" evidence="8">
    <location>
        <begin position="17"/>
        <end position="209"/>
    </location>
</feature>
<dbReference type="InterPro" id="IPR058533">
    <property type="entry name" value="Cation_efflux_TM"/>
</dbReference>
<feature type="transmembrane region" description="Helical" evidence="7">
    <location>
        <begin position="12"/>
        <end position="36"/>
    </location>
</feature>
<dbReference type="SUPFAM" id="SSF161111">
    <property type="entry name" value="Cation efflux protein transmembrane domain-like"/>
    <property type="match status" value="1"/>
</dbReference>
<dbReference type="InterPro" id="IPR027469">
    <property type="entry name" value="Cation_efflux_TMD_sf"/>
</dbReference>
<evidence type="ECO:0000313" key="10">
    <source>
        <dbReference type="EMBL" id="MBO8423623.1"/>
    </source>
</evidence>
<comment type="subcellular location">
    <subcellularLocation>
        <location evidence="1">Membrane</location>
        <topology evidence="1">Multi-pass membrane protein</topology>
    </subcellularLocation>
</comment>
<evidence type="ECO:0000256" key="5">
    <source>
        <dbReference type="ARBA" id="ARBA00022989"/>
    </source>
</evidence>
<keyword evidence="4 7" id="KW-0812">Transmembrane</keyword>
<feature type="domain" description="Cation efflux protein cytoplasmic" evidence="9">
    <location>
        <begin position="213"/>
        <end position="289"/>
    </location>
</feature>
<dbReference type="PANTHER" id="PTHR43840:SF50">
    <property type="entry name" value="MANGANESE EFFLUX SYSTEM PROTEIN MNES"/>
    <property type="match status" value="1"/>
</dbReference>
<proteinExistence type="inferred from homology"/>
<dbReference type="InterPro" id="IPR002524">
    <property type="entry name" value="Cation_efflux"/>
</dbReference>
<dbReference type="GO" id="GO:0008324">
    <property type="term" value="F:monoatomic cation transmembrane transporter activity"/>
    <property type="evidence" value="ECO:0007669"/>
    <property type="project" value="InterPro"/>
</dbReference>
<evidence type="ECO:0000313" key="11">
    <source>
        <dbReference type="Proteomes" id="UP000727857"/>
    </source>
</evidence>
<dbReference type="InterPro" id="IPR036837">
    <property type="entry name" value="Cation_efflux_CTD_sf"/>
</dbReference>
<feature type="transmembrane region" description="Helical" evidence="7">
    <location>
        <begin position="84"/>
        <end position="101"/>
    </location>
</feature>
<dbReference type="PANTHER" id="PTHR43840">
    <property type="entry name" value="MITOCHONDRIAL METAL TRANSPORTER 1-RELATED"/>
    <property type="match status" value="1"/>
</dbReference>
<dbReference type="InterPro" id="IPR027470">
    <property type="entry name" value="Cation_efflux_CTD"/>
</dbReference>
<gene>
    <name evidence="10" type="ORF">IAB16_01175</name>
</gene>
<dbReference type="SUPFAM" id="SSF160240">
    <property type="entry name" value="Cation efflux protein cytoplasmic domain-like"/>
    <property type="match status" value="1"/>
</dbReference>
<evidence type="ECO:0000256" key="7">
    <source>
        <dbReference type="SAM" id="Phobius"/>
    </source>
</evidence>
<dbReference type="GO" id="GO:0016020">
    <property type="term" value="C:membrane"/>
    <property type="evidence" value="ECO:0007669"/>
    <property type="project" value="UniProtKB-SubCell"/>
</dbReference>
<protein>
    <submittedName>
        <fullName evidence="10">Cation transporter</fullName>
    </submittedName>
</protein>
<reference evidence="10" key="1">
    <citation type="submission" date="2020-10" db="EMBL/GenBank/DDBJ databases">
        <authorList>
            <person name="Gilroy R."/>
        </authorList>
    </citation>
    <scope>NUCLEOTIDE SEQUENCE</scope>
    <source>
        <strain evidence="10">517</strain>
    </source>
</reference>
<dbReference type="InterPro" id="IPR050291">
    <property type="entry name" value="CDF_Transporter"/>
</dbReference>
<name>A0A940DHC9_9FIRM</name>
<comment type="caution">
    <text evidence="10">The sequence shown here is derived from an EMBL/GenBank/DDBJ whole genome shotgun (WGS) entry which is preliminary data.</text>
</comment>
<evidence type="ECO:0000256" key="1">
    <source>
        <dbReference type="ARBA" id="ARBA00004141"/>
    </source>
</evidence>
<dbReference type="Proteomes" id="UP000727857">
    <property type="component" value="Unassembled WGS sequence"/>
</dbReference>
<reference evidence="10" key="2">
    <citation type="journal article" date="2021" name="PeerJ">
        <title>Extensive microbial diversity within the chicken gut microbiome revealed by metagenomics and culture.</title>
        <authorList>
            <person name="Gilroy R."/>
            <person name="Ravi A."/>
            <person name="Getino M."/>
            <person name="Pursley I."/>
            <person name="Horton D.L."/>
            <person name="Alikhan N.F."/>
            <person name="Baker D."/>
            <person name="Gharbi K."/>
            <person name="Hall N."/>
            <person name="Watson M."/>
            <person name="Adriaenssens E.M."/>
            <person name="Foster-Nyarko E."/>
            <person name="Jarju S."/>
            <person name="Secka A."/>
            <person name="Antonio M."/>
            <person name="Oren A."/>
            <person name="Chaudhuri R.R."/>
            <person name="La Ragione R."/>
            <person name="Hildebrand F."/>
            <person name="Pallen M.J."/>
        </authorList>
    </citation>
    <scope>NUCLEOTIDE SEQUENCE</scope>
    <source>
        <strain evidence="10">517</strain>
    </source>
</reference>
<comment type="similarity">
    <text evidence="2">Belongs to the cation diffusion facilitator (CDF) transporter (TC 2.A.4) family.</text>
</comment>
<evidence type="ECO:0000256" key="4">
    <source>
        <dbReference type="ARBA" id="ARBA00022692"/>
    </source>
</evidence>
<evidence type="ECO:0000256" key="2">
    <source>
        <dbReference type="ARBA" id="ARBA00008114"/>
    </source>
</evidence>
<organism evidence="10 11">
    <name type="scientific">Candidatus Stercoripulliclostridium pullicola</name>
    <dbReference type="NCBI Taxonomy" id="2840953"/>
    <lineage>
        <taxon>Bacteria</taxon>
        <taxon>Bacillati</taxon>
        <taxon>Bacillota</taxon>
        <taxon>Clostridia</taxon>
        <taxon>Eubacteriales</taxon>
        <taxon>Candidatus Stercoripulliclostridium</taxon>
    </lineage>
</organism>
<evidence type="ECO:0000259" key="8">
    <source>
        <dbReference type="Pfam" id="PF01545"/>
    </source>
</evidence>
<evidence type="ECO:0000256" key="6">
    <source>
        <dbReference type="ARBA" id="ARBA00023136"/>
    </source>
</evidence>
<dbReference type="NCBIfam" id="TIGR01297">
    <property type="entry name" value="CDF"/>
    <property type="match status" value="1"/>
</dbReference>
<feature type="transmembrane region" description="Helical" evidence="7">
    <location>
        <begin position="121"/>
        <end position="141"/>
    </location>
</feature>
<sequence>MSETSDKRVKYGMTAGILGIVSNVVLCAAKLIVGFIGNSITIIADAVNNLSDAASSVITVFGFRISARPADKEHPFGHHRYEQISALIVAILVLAIGVLLGKSSIEKIITPEETAVTALTYIVLAVAIVLKIGQMAMYLYFSKKISSDSLRAAAADSRNDCLSTGAVLIAAIVTDVAGVNIDGYMGLAVSLFIVVSSLLLIKDTVSPLLGEPPTKEFVENVRKKLMSYDGVLGIHDLMVHNYGATSSTYVSVHVEVAARGDIMKAHDMIDNIERDFHKEGLNLTVHMDPVETDNPEVSLNLERAREILASLNAGLSLHDFRMVIGDTHTNILFDVVIPFDSKVTPKEIEKAFADAYADEGKQYFFIINYDRSYV</sequence>
<dbReference type="Pfam" id="PF16916">
    <property type="entry name" value="ZT_dimer"/>
    <property type="match status" value="1"/>
</dbReference>
<dbReference type="Pfam" id="PF01545">
    <property type="entry name" value="Cation_efflux"/>
    <property type="match status" value="1"/>
</dbReference>
<keyword evidence="6 7" id="KW-0472">Membrane</keyword>
<evidence type="ECO:0000259" key="9">
    <source>
        <dbReference type="Pfam" id="PF16916"/>
    </source>
</evidence>
<keyword evidence="3" id="KW-0813">Transport</keyword>
<dbReference type="Gene3D" id="1.20.1510.10">
    <property type="entry name" value="Cation efflux protein transmembrane domain"/>
    <property type="match status" value="1"/>
</dbReference>
<keyword evidence="5 7" id="KW-1133">Transmembrane helix</keyword>
<dbReference type="Gene3D" id="3.30.70.1350">
    <property type="entry name" value="Cation efflux protein, cytoplasmic domain"/>
    <property type="match status" value="1"/>
</dbReference>
<dbReference type="EMBL" id="JADINF010000028">
    <property type="protein sequence ID" value="MBO8423623.1"/>
    <property type="molecule type" value="Genomic_DNA"/>
</dbReference>
<feature type="transmembrane region" description="Helical" evidence="7">
    <location>
        <begin position="184"/>
        <end position="201"/>
    </location>
</feature>
<evidence type="ECO:0000256" key="3">
    <source>
        <dbReference type="ARBA" id="ARBA00022448"/>
    </source>
</evidence>